<gene>
    <name evidence="2" type="ORF">MYCIT1_LOCUS18032</name>
</gene>
<proteinExistence type="predicted"/>
<reference evidence="2" key="1">
    <citation type="submission" date="2023-11" db="EMBL/GenBank/DDBJ databases">
        <authorList>
            <person name="De Vega J J."/>
            <person name="De Vega J J."/>
        </authorList>
    </citation>
    <scope>NUCLEOTIDE SEQUENCE</scope>
</reference>
<feature type="non-terminal residue" evidence="2">
    <location>
        <position position="315"/>
    </location>
</feature>
<evidence type="ECO:0000313" key="3">
    <source>
        <dbReference type="Proteomes" id="UP001295794"/>
    </source>
</evidence>
<feature type="region of interest" description="Disordered" evidence="1">
    <location>
        <begin position="259"/>
        <end position="315"/>
    </location>
</feature>
<dbReference type="Proteomes" id="UP001295794">
    <property type="component" value="Unassembled WGS sequence"/>
</dbReference>
<accession>A0AAD2HA40</accession>
<dbReference type="AlphaFoldDB" id="A0AAD2HA40"/>
<comment type="caution">
    <text evidence="2">The sequence shown here is derived from an EMBL/GenBank/DDBJ whole genome shotgun (WGS) entry which is preliminary data.</text>
</comment>
<sequence length="315" mass="34897">TRHAPMLRPHLRPNFRSLANNTFTHTRSITRLPLKRNALTGRIRTIYTYPSRPASLGARIWFRPDGTPRSKLKGIAIATLFGAALYSTWTTLLLLEDLAYENALMSALIHIQRVDYELFPGGRAHDFSTELNADGSDDVDGLADPRVAVEYFASLCEYMQVEEGLPQDALETFFDNVVSVVKDANAAQLQYDPAASAEDVPLPARIHVLVRTAARAVHKILAKGRTHDPVELAAAIIIVLDTALLAVLAVMEEAREEMHIEGEEAEAEAGRALREKMRSLREQLETREKERDGSRDEEKGKGKGTGGAEKFEVLG</sequence>
<evidence type="ECO:0000256" key="1">
    <source>
        <dbReference type="SAM" id="MobiDB-lite"/>
    </source>
</evidence>
<keyword evidence="3" id="KW-1185">Reference proteome</keyword>
<protein>
    <submittedName>
        <fullName evidence="2">Uncharacterized protein</fullName>
    </submittedName>
</protein>
<feature type="compositionally biased region" description="Basic and acidic residues" evidence="1">
    <location>
        <begin position="259"/>
        <end position="301"/>
    </location>
</feature>
<name>A0AAD2HA40_9AGAR</name>
<organism evidence="2 3">
    <name type="scientific">Mycena citricolor</name>
    <dbReference type="NCBI Taxonomy" id="2018698"/>
    <lineage>
        <taxon>Eukaryota</taxon>
        <taxon>Fungi</taxon>
        <taxon>Dikarya</taxon>
        <taxon>Basidiomycota</taxon>
        <taxon>Agaricomycotina</taxon>
        <taxon>Agaricomycetes</taxon>
        <taxon>Agaricomycetidae</taxon>
        <taxon>Agaricales</taxon>
        <taxon>Marasmiineae</taxon>
        <taxon>Mycenaceae</taxon>
        <taxon>Mycena</taxon>
    </lineage>
</organism>
<evidence type="ECO:0000313" key="2">
    <source>
        <dbReference type="EMBL" id="CAK5272398.1"/>
    </source>
</evidence>
<dbReference type="EMBL" id="CAVNYO010000181">
    <property type="protein sequence ID" value="CAK5272398.1"/>
    <property type="molecule type" value="Genomic_DNA"/>
</dbReference>